<dbReference type="InterPro" id="IPR009297">
    <property type="entry name" value="DUF952"/>
</dbReference>
<accession>A0A9P7Z753</accession>
<dbReference type="PANTHER" id="PTHR34129:SF1">
    <property type="entry name" value="DUF952 DOMAIN-CONTAINING PROTEIN"/>
    <property type="match status" value="1"/>
</dbReference>
<reference evidence="1" key="1">
    <citation type="journal article" date="2021" name="IMA Fungus">
        <title>Genomic characterization of three marine fungi, including Emericellopsis atlantica sp. nov. with signatures of a generalist lifestyle and marine biomass degradation.</title>
        <authorList>
            <person name="Hagestad O.C."/>
            <person name="Hou L."/>
            <person name="Andersen J.H."/>
            <person name="Hansen E.H."/>
            <person name="Altermark B."/>
            <person name="Li C."/>
            <person name="Kuhnert E."/>
            <person name="Cox R.J."/>
            <person name="Crous P.W."/>
            <person name="Spatafora J.W."/>
            <person name="Lail K."/>
            <person name="Amirebrahimi M."/>
            <person name="Lipzen A."/>
            <person name="Pangilinan J."/>
            <person name="Andreopoulos W."/>
            <person name="Hayes R.D."/>
            <person name="Ng V."/>
            <person name="Grigoriev I.V."/>
            <person name="Jackson S.A."/>
            <person name="Sutton T.D.S."/>
            <person name="Dobson A.D.W."/>
            <person name="Rama T."/>
        </authorList>
    </citation>
    <scope>NUCLEOTIDE SEQUENCE</scope>
    <source>
        <strain evidence="1">TRa3180A</strain>
    </source>
</reference>
<evidence type="ECO:0008006" key="3">
    <source>
        <dbReference type="Google" id="ProtNLM"/>
    </source>
</evidence>
<dbReference type="PANTHER" id="PTHR34129">
    <property type="entry name" value="BLR1139 PROTEIN"/>
    <property type="match status" value="1"/>
</dbReference>
<proteinExistence type="predicted"/>
<dbReference type="OrthoDB" id="3335358at2759"/>
<gene>
    <name evidence="1" type="ORF">BJ878DRAFT_272868</name>
</gene>
<sequence>MTEPSPRPKYIYKIVPASDPPPALLPEKLPVSALDDRDDFIHMSTSHQILGTLQSFFSSEIHIWILRVPYERVAEFTKWENAVGLQPDEKGGCWDVEGNAGYFPHIHGNGMKLGSAEVERVRKWERGEEWSAKSWPFDEDAPSV</sequence>
<name>A0A9P7Z753_9HELO</name>
<organism evidence="1 2">
    <name type="scientific">Calycina marina</name>
    <dbReference type="NCBI Taxonomy" id="1763456"/>
    <lineage>
        <taxon>Eukaryota</taxon>
        <taxon>Fungi</taxon>
        <taxon>Dikarya</taxon>
        <taxon>Ascomycota</taxon>
        <taxon>Pezizomycotina</taxon>
        <taxon>Leotiomycetes</taxon>
        <taxon>Helotiales</taxon>
        <taxon>Pezizellaceae</taxon>
        <taxon>Calycina</taxon>
    </lineage>
</organism>
<dbReference type="SUPFAM" id="SSF56399">
    <property type="entry name" value="ADP-ribosylation"/>
    <property type="match status" value="1"/>
</dbReference>
<dbReference type="Gene3D" id="3.20.170.20">
    <property type="entry name" value="Protein of unknown function DUF952"/>
    <property type="match status" value="1"/>
</dbReference>
<dbReference type="AlphaFoldDB" id="A0A9P7Z753"/>
<protein>
    <recommendedName>
        <fullName evidence="3">DUF952 domain-containing protein</fullName>
    </recommendedName>
</protein>
<keyword evidence="2" id="KW-1185">Reference proteome</keyword>
<evidence type="ECO:0000313" key="1">
    <source>
        <dbReference type="EMBL" id="KAG9246624.1"/>
    </source>
</evidence>
<evidence type="ECO:0000313" key="2">
    <source>
        <dbReference type="Proteomes" id="UP000887226"/>
    </source>
</evidence>
<comment type="caution">
    <text evidence="1">The sequence shown here is derived from an EMBL/GenBank/DDBJ whole genome shotgun (WGS) entry which is preliminary data.</text>
</comment>
<dbReference type="Pfam" id="PF06108">
    <property type="entry name" value="DUF952"/>
    <property type="match status" value="1"/>
</dbReference>
<dbReference type="Proteomes" id="UP000887226">
    <property type="component" value="Unassembled WGS sequence"/>
</dbReference>
<dbReference type="EMBL" id="MU253798">
    <property type="protein sequence ID" value="KAG9246624.1"/>
    <property type="molecule type" value="Genomic_DNA"/>
</dbReference>